<sequence length="345" mass="39340">MHPSIIAPQILIEEIQNMQKSNNFKAVDSINMKNIHNIEKSITVKAYSTEHTLTFILVIPSVDANTFDLIHIYSIPDKQNLTIIPKSKYLALGSEEYSYLDESCKKITQDTHLCTSLNTQPLDKSEDCIISLVKHQTANCTRARMNLKRGLAQKIEDNKWLIILKDEEILRSHCGLKTEYKKISGIQIATISSDCQLEILNRTLKTNTDAITIDEIIPLPSGSLIPEESIHYNLQLEDIALDNIHELMDRAEDILYEDDLDWRTTMATPSFTTLGLYFILTGTITWKLYQWRQRRLQASREPADTRPTEQIQSESTSSEDATGSCGTRFQLREGGIKQSISPYHH</sequence>
<dbReference type="KEGG" id="sliu:111363830"/>
<feature type="region of interest" description="Disordered" evidence="1">
    <location>
        <begin position="298"/>
        <end position="345"/>
    </location>
</feature>
<dbReference type="OrthoDB" id="7477382at2759"/>
<evidence type="ECO:0000256" key="1">
    <source>
        <dbReference type="SAM" id="MobiDB-lite"/>
    </source>
</evidence>
<protein>
    <submittedName>
        <fullName evidence="3">Uncharacterized protein LOC111363830</fullName>
    </submittedName>
</protein>
<dbReference type="InterPro" id="IPR022048">
    <property type="entry name" value="Envelope_fusion-like"/>
</dbReference>
<gene>
    <name evidence="3" type="primary">LOC111363830</name>
</gene>
<evidence type="ECO:0000313" key="3">
    <source>
        <dbReference type="RefSeq" id="XP_022836459.1"/>
    </source>
</evidence>
<evidence type="ECO:0000313" key="2">
    <source>
        <dbReference type="Proteomes" id="UP000301870"/>
    </source>
</evidence>
<dbReference type="RefSeq" id="XP_022836459.1">
    <property type="nucleotide sequence ID" value="XM_022980691.1"/>
</dbReference>
<accession>A0A9J7EQV8</accession>
<dbReference type="GeneID" id="111363830"/>
<name>A0A9J7EQV8_SPOLT</name>
<dbReference type="Proteomes" id="UP000301870">
    <property type="component" value="Unplaced"/>
</dbReference>
<feature type="compositionally biased region" description="Low complexity" evidence="1">
    <location>
        <begin position="308"/>
        <end position="319"/>
    </location>
</feature>
<dbReference type="AlphaFoldDB" id="A0A9J7EQV8"/>
<organism evidence="2 3">
    <name type="scientific">Spodoptera litura</name>
    <name type="common">Asian cotton leafworm</name>
    <dbReference type="NCBI Taxonomy" id="69820"/>
    <lineage>
        <taxon>Eukaryota</taxon>
        <taxon>Metazoa</taxon>
        <taxon>Ecdysozoa</taxon>
        <taxon>Arthropoda</taxon>
        <taxon>Hexapoda</taxon>
        <taxon>Insecta</taxon>
        <taxon>Pterygota</taxon>
        <taxon>Neoptera</taxon>
        <taxon>Endopterygota</taxon>
        <taxon>Lepidoptera</taxon>
        <taxon>Glossata</taxon>
        <taxon>Ditrysia</taxon>
        <taxon>Noctuoidea</taxon>
        <taxon>Noctuidae</taxon>
        <taxon>Amphipyrinae</taxon>
        <taxon>Spodoptera</taxon>
    </lineage>
</organism>
<proteinExistence type="predicted"/>
<dbReference type="Pfam" id="PF12259">
    <property type="entry name" value="Baculo_F"/>
    <property type="match status" value="1"/>
</dbReference>
<reference evidence="3" key="1">
    <citation type="submission" date="2025-08" db="UniProtKB">
        <authorList>
            <consortium name="RefSeq"/>
        </authorList>
    </citation>
    <scope>IDENTIFICATION</scope>
    <source>
        <strain evidence="3">Ishihara</strain>
        <tissue evidence="3">Whole body</tissue>
    </source>
</reference>
<keyword evidence="2" id="KW-1185">Reference proteome</keyword>